<organism evidence="2 3">
    <name type="scientific">Congregibacter variabilis</name>
    <dbReference type="NCBI Taxonomy" id="3081200"/>
    <lineage>
        <taxon>Bacteria</taxon>
        <taxon>Pseudomonadati</taxon>
        <taxon>Pseudomonadota</taxon>
        <taxon>Gammaproteobacteria</taxon>
        <taxon>Cellvibrionales</taxon>
        <taxon>Halieaceae</taxon>
        <taxon>Congregibacter</taxon>
    </lineage>
</organism>
<dbReference type="RefSeq" id="WP_407346660.1">
    <property type="nucleotide sequence ID" value="NZ_CP136864.1"/>
</dbReference>
<protein>
    <submittedName>
        <fullName evidence="2">Uncharacterized protein</fullName>
    </submittedName>
</protein>
<feature type="signal peptide" evidence="1">
    <location>
        <begin position="1"/>
        <end position="21"/>
    </location>
</feature>
<accession>A0ABZ0I0J4</accession>
<evidence type="ECO:0000313" key="3">
    <source>
        <dbReference type="Proteomes" id="UP001626537"/>
    </source>
</evidence>
<keyword evidence="3" id="KW-1185">Reference proteome</keyword>
<dbReference type="EMBL" id="CP136864">
    <property type="protein sequence ID" value="WOJ92085.1"/>
    <property type="molecule type" value="Genomic_DNA"/>
</dbReference>
<evidence type="ECO:0000313" key="2">
    <source>
        <dbReference type="EMBL" id="WOJ92085.1"/>
    </source>
</evidence>
<sequence length="296" mass="31788">MFKFPKTLLITLFCLTFTAQAQDMLRPYQLLDTPASTLNEATDMTYSALEQSAFEVLGQYSPYPGARVIAITHPALLQAASTKEFGGYAAALRIGLTEVDGKVQRSYANPAYWGTALQVGSLEKVSAELKDVLGDSQPFGSRKGLSNKKLANYRYMMMMPKLKDHDHLGSFTSHAAALATVRNNLASNSNELVKVFEVAIPDSEEVLFGVGIGSGDGNDAKVMGITDGGELRHTAHLPYALLVSGSDAYALAGKFRIALAFPDLGMGTFMKISSAPNAIRDSLESLTKPANDPPGR</sequence>
<keyword evidence="1" id="KW-0732">Signal</keyword>
<gene>
    <name evidence="2" type="ORF">R0135_09830</name>
</gene>
<feature type="chain" id="PRO_5047156419" evidence="1">
    <location>
        <begin position="22"/>
        <end position="296"/>
    </location>
</feature>
<dbReference type="Proteomes" id="UP001626537">
    <property type="component" value="Chromosome"/>
</dbReference>
<name>A0ABZ0I0J4_9GAMM</name>
<evidence type="ECO:0000256" key="1">
    <source>
        <dbReference type="SAM" id="SignalP"/>
    </source>
</evidence>
<proteinExistence type="predicted"/>
<reference evidence="2 3" key="1">
    <citation type="submission" date="2023-10" db="EMBL/GenBank/DDBJ databases">
        <title>Two novel species belonging to the OM43/NOR5 clade.</title>
        <authorList>
            <person name="Park M."/>
        </authorList>
    </citation>
    <scope>NUCLEOTIDE SEQUENCE [LARGE SCALE GENOMIC DNA]</scope>
    <source>
        <strain evidence="2 3">IMCC43200</strain>
    </source>
</reference>